<organism evidence="2 3">
    <name type="scientific">Morchella conica CCBAS932</name>
    <dbReference type="NCBI Taxonomy" id="1392247"/>
    <lineage>
        <taxon>Eukaryota</taxon>
        <taxon>Fungi</taxon>
        <taxon>Dikarya</taxon>
        <taxon>Ascomycota</taxon>
        <taxon>Pezizomycotina</taxon>
        <taxon>Pezizomycetes</taxon>
        <taxon>Pezizales</taxon>
        <taxon>Morchellaceae</taxon>
        <taxon>Morchella</taxon>
    </lineage>
</organism>
<sequence length="328" mass="38075">MHFVPWYRGSDSVLEVIEVRTSRVAPASDILSGITVQKSETSTVQNSEHIHLKAKANGWPTLQWLRENSDDSSLRKRLEQPEYRKFIKDIIQKYNKSPYYHSFLSRRKTIQPGRHLIHRETIAQMDTVPKGYFSYCHPNIGVTAIEDFGVSHTKDLKTEMLQVGTSSRFFSHLLVEVVYVEIIICMIREDLSVDRTGALLVLEDRDAMEYGGWVENEEIVSHRPDSHRAVWQHLLHFATVAKEPKHQKARDALKEIRDRTPTEELRTNREKMSSAEWKARNPKKAKRASAKGATKLKIERNLRRAGEFSEEKLNKLLEEKMAEWDAEN</sequence>
<gene>
    <name evidence="2" type="ORF">P167DRAFT_609972</name>
</gene>
<evidence type="ECO:0000313" key="2">
    <source>
        <dbReference type="EMBL" id="RPB06626.1"/>
    </source>
</evidence>
<protein>
    <submittedName>
        <fullName evidence="2">Uncharacterized protein</fullName>
    </submittedName>
</protein>
<evidence type="ECO:0000313" key="3">
    <source>
        <dbReference type="Proteomes" id="UP000277580"/>
    </source>
</evidence>
<dbReference type="AlphaFoldDB" id="A0A3N4K7W9"/>
<proteinExistence type="predicted"/>
<feature type="compositionally biased region" description="Basic residues" evidence="1">
    <location>
        <begin position="280"/>
        <end position="289"/>
    </location>
</feature>
<feature type="compositionally biased region" description="Basic and acidic residues" evidence="1">
    <location>
        <begin position="258"/>
        <end position="279"/>
    </location>
</feature>
<evidence type="ECO:0000256" key="1">
    <source>
        <dbReference type="SAM" id="MobiDB-lite"/>
    </source>
</evidence>
<dbReference type="OrthoDB" id="10558261at2759"/>
<dbReference type="InParanoid" id="A0A3N4K7W9"/>
<dbReference type="EMBL" id="ML119257">
    <property type="protein sequence ID" value="RPB06626.1"/>
    <property type="molecule type" value="Genomic_DNA"/>
</dbReference>
<feature type="region of interest" description="Disordered" evidence="1">
    <location>
        <begin position="258"/>
        <end position="294"/>
    </location>
</feature>
<name>A0A3N4K7W9_9PEZI</name>
<dbReference type="Proteomes" id="UP000277580">
    <property type="component" value="Unassembled WGS sequence"/>
</dbReference>
<keyword evidence="3" id="KW-1185">Reference proteome</keyword>
<reference evidence="2 3" key="1">
    <citation type="journal article" date="2018" name="Nat. Ecol. Evol.">
        <title>Pezizomycetes genomes reveal the molecular basis of ectomycorrhizal truffle lifestyle.</title>
        <authorList>
            <person name="Murat C."/>
            <person name="Payen T."/>
            <person name="Noel B."/>
            <person name="Kuo A."/>
            <person name="Morin E."/>
            <person name="Chen J."/>
            <person name="Kohler A."/>
            <person name="Krizsan K."/>
            <person name="Balestrini R."/>
            <person name="Da Silva C."/>
            <person name="Montanini B."/>
            <person name="Hainaut M."/>
            <person name="Levati E."/>
            <person name="Barry K.W."/>
            <person name="Belfiori B."/>
            <person name="Cichocki N."/>
            <person name="Clum A."/>
            <person name="Dockter R.B."/>
            <person name="Fauchery L."/>
            <person name="Guy J."/>
            <person name="Iotti M."/>
            <person name="Le Tacon F."/>
            <person name="Lindquist E.A."/>
            <person name="Lipzen A."/>
            <person name="Malagnac F."/>
            <person name="Mello A."/>
            <person name="Molinier V."/>
            <person name="Miyauchi S."/>
            <person name="Poulain J."/>
            <person name="Riccioni C."/>
            <person name="Rubini A."/>
            <person name="Sitrit Y."/>
            <person name="Splivallo R."/>
            <person name="Traeger S."/>
            <person name="Wang M."/>
            <person name="Zifcakova L."/>
            <person name="Wipf D."/>
            <person name="Zambonelli A."/>
            <person name="Paolocci F."/>
            <person name="Nowrousian M."/>
            <person name="Ottonello S."/>
            <person name="Baldrian P."/>
            <person name="Spatafora J.W."/>
            <person name="Henrissat B."/>
            <person name="Nagy L.G."/>
            <person name="Aury J.M."/>
            <person name="Wincker P."/>
            <person name="Grigoriev I.V."/>
            <person name="Bonfante P."/>
            <person name="Martin F.M."/>
        </authorList>
    </citation>
    <scope>NUCLEOTIDE SEQUENCE [LARGE SCALE GENOMIC DNA]</scope>
    <source>
        <strain evidence="2 3">CCBAS932</strain>
    </source>
</reference>
<accession>A0A3N4K7W9</accession>